<dbReference type="AlphaFoldDB" id="A0A9Q4E6L8"/>
<sequence length="541" mass="62667">MASERLVWFITRPERDPKFHQDAIEALYEATEKLSLTWTGNREVHKKFEQVLADKGVKRQNVSADGSGGRTWMAMLRTFAYCYLDDNGKIRFTKSGKAILEKREVYLNIRKQILTLQYPNAYFLEKGFRPKFSEDFQLRPVRFLVKVANQGALNYYLTKEEITYFVMTAQKDDQVEEVIDKIISFREADKEEQEKMKQLIAEKYDHRERSDKGARNFYTAHSDVAHTFMLISEYTGMVEYIRGKALIVESSKREQLNKEMDLLDIKYPFNKRYLISLQRMAENNGLDIHSYKASGFNGIKPATNIKKTEKKVQSVLKSIPEPKSLSKEELIGVLSKVFPPRDSKNIAHDILSKDEYKTLNIDFVEGYINETNDLLFEDKTGEIFKALGFNVTMHPKALNNERTEIDLLISYDNFFGIIDAKRYKGKFTLSASFASHMASEYIPNYKGYDNKDMMFYGYVTAADEFRGVKNLDKINKLTVRNLQGFSINGILLNAKTLLGLLDFCIENDLSPKERVKIFMKAIKNKSYSSIEQLLTEINQID</sequence>
<dbReference type="Proteomes" id="UP001078573">
    <property type="component" value="Unassembled WGS sequence"/>
</dbReference>
<proteinExistence type="predicted"/>
<gene>
    <name evidence="1" type="ORF">MOC89_18755</name>
</gene>
<dbReference type="GO" id="GO:0004519">
    <property type="term" value="F:endonuclease activity"/>
    <property type="evidence" value="ECO:0007669"/>
    <property type="project" value="UniProtKB-KW"/>
</dbReference>
<evidence type="ECO:0000313" key="1">
    <source>
        <dbReference type="EMBL" id="MCY8458888.1"/>
    </source>
</evidence>
<dbReference type="EMBL" id="JALAPQ010000026">
    <property type="protein sequence ID" value="MCY8458888.1"/>
    <property type="molecule type" value="Genomic_DNA"/>
</dbReference>
<comment type="caution">
    <text evidence="1">The sequence shown here is derived from an EMBL/GenBank/DDBJ whole genome shotgun (WGS) entry which is preliminary data.</text>
</comment>
<dbReference type="Pfam" id="PF09491">
    <property type="entry name" value="RE_AlwI"/>
    <property type="match status" value="1"/>
</dbReference>
<evidence type="ECO:0000313" key="2">
    <source>
        <dbReference type="Proteomes" id="UP001078573"/>
    </source>
</evidence>
<keyword evidence="1" id="KW-0378">Hydrolase</keyword>
<protein>
    <submittedName>
        <fullName evidence="1">AlwI family type II restriction endonuclease</fullName>
        <ecNumber evidence="1">3.1.21.-</ecNumber>
    </submittedName>
</protein>
<accession>A0A9Q4E6L8</accession>
<keyword evidence="1" id="KW-0540">Nuclease</keyword>
<dbReference type="EC" id="3.1.21.-" evidence="1"/>
<name>A0A9Q4E6L8_BACSC</name>
<dbReference type="GO" id="GO:0016787">
    <property type="term" value="F:hydrolase activity"/>
    <property type="evidence" value="ECO:0007669"/>
    <property type="project" value="UniProtKB-KW"/>
</dbReference>
<dbReference type="Gene3D" id="3.40.91.30">
    <property type="match status" value="1"/>
</dbReference>
<keyword evidence="1" id="KW-0255">Endonuclease</keyword>
<dbReference type="InterPro" id="IPR018573">
    <property type="entry name" value="Restrct_endonuc_II_AlwI"/>
</dbReference>
<reference evidence="1" key="1">
    <citation type="submission" date="2022-02" db="EMBL/GenBank/DDBJ databases">
        <title>Crop Bioprotection Bacillus Genome Sequencing.</title>
        <authorList>
            <person name="Dunlap C."/>
        </authorList>
    </citation>
    <scope>NUCLEOTIDE SEQUENCE</scope>
    <source>
        <strain evidence="1">WR1O2A-53</strain>
    </source>
</reference>
<organism evidence="1 2">
    <name type="scientific">Bacillus spizizenii</name>
    <name type="common">Bacillus subtilis subsp. spizizenii</name>
    <dbReference type="NCBI Taxonomy" id="96241"/>
    <lineage>
        <taxon>Bacteria</taxon>
        <taxon>Bacillati</taxon>
        <taxon>Bacillota</taxon>
        <taxon>Bacilli</taxon>
        <taxon>Bacillales</taxon>
        <taxon>Bacillaceae</taxon>
        <taxon>Bacillus</taxon>
    </lineage>
</organism>